<gene>
    <name evidence="4" type="primary">LOC107225303</name>
</gene>
<reference evidence="4" key="1">
    <citation type="submission" date="2025-08" db="UniProtKB">
        <authorList>
            <consortium name="RefSeq"/>
        </authorList>
    </citation>
    <scope>IDENTIFICATION</scope>
    <source>
        <tissue evidence="4">Thorax and Abdomen</tissue>
    </source>
</reference>
<dbReference type="Pfam" id="PF19314">
    <property type="entry name" value="DUF5917"/>
    <property type="match status" value="1"/>
</dbReference>
<dbReference type="InterPro" id="IPR045669">
    <property type="entry name" value="FHIP_C"/>
</dbReference>
<evidence type="ECO:0000313" key="3">
    <source>
        <dbReference type="Proteomes" id="UP000829291"/>
    </source>
</evidence>
<evidence type="ECO:0000256" key="1">
    <source>
        <dbReference type="ARBA" id="ARBA00024336"/>
    </source>
</evidence>
<protein>
    <submittedName>
        <fullName evidence="4">FHF complex subunit HOOK interacting protein 2A isoform X2</fullName>
    </submittedName>
</protein>
<dbReference type="GeneID" id="107225303"/>
<comment type="similarity">
    <text evidence="1">Belongs to the FHIP family.</text>
</comment>
<dbReference type="InterPro" id="IPR019384">
    <property type="entry name" value="FHIP"/>
</dbReference>
<feature type="domain" description="FHF complex subunit HOOK-interacting protein C-terminal" evidence="2">
    <location>
        <begin position="761"/>
        <end position="852"/>
    </location>
</feature>
<organism evidence="3 4">
    <name type="scientific">Neodiprion lecontei</name>
    <name type="common">Redheaded pine sawfly</name>
    <dbReference type="NCBI Taxonomy" id="441921"/>
    <lineage>
        <taxon>Eukaryota</taxon>
        <taxon>Metazoa</taxon>
        <taxon>Ecdysozoa</taxon>
        <taxon>Arthropoda</taxon>
        <taxon>Hexapoda</taxon>
        <taxon>Insecta</taxon>
        <taxon>Pterygota</taxon>
        <taxon>Neoptera</taxon>
        <taxon>Endopterygota</taxon>
        <taxon>Hymenoptera</taxon>
        <taxon>Tenthredinoidea</taxon>
        <taxon>Diprionidae</taxon>
        <taxon>Diprioninae</taxon>
        <taxon>Neodiprion</taxon>
    </lineage>
</organism>
<dbReference type="PANTHER" id="PTHR21705">
    <property type="entry name" value="RAI16 PROTEIN-RELATED"/>
    <property type="match status" value="1"/>
</dbReference>
<dbReference type="PANTHER" id="PTHR21705:SF12">
    <property type="entry name" value="FHF COMPLEX SUBUNIT HOOK-INTERACTING PROTEIN C-TERMINAL DOMAIN-CONTAINING PROTEIN"/>
    <property type="match status" value="1"/>
</dbReference>
<dbReference type="RefSeq" id="XP_046599792.1">
    <property type="nucleotide sequence ID" value="XM_046743836.1"/>
</dbReference>
<dbReference type="InterPro" id="IPR045668">
    <property type="entry name" value="FHIP_KELAA_motif"/>
</dbReference>
<dbReference type="Pfam" id="PF19311">
    <property type="entry name" value="KELAA"/>
    <property type="match status" value="1"/>
</dbReference>
<keyword evidence="3" id="KW-1185">Reference proteome</keyword>
<dbReference type="Proteomes" id="UP000829291">
    <property type="component" value="Chromosome 6"/>
</dbReference>
<evidence type="ECO:0000313" key="4">
    <source>
        <dbReference type="RefSeq" id="XP_046599792.1"/>
    </source>
</evidence>
<name>A0ABM3GHP7_NEOLC</name>
<dbReference type="Pfam" id="PF10257">
    <property type="entry name" value="RAI16-like"/>
    <property type="match status" value="2"/>
</dbReference>
<accession>A0ABM3GHP7</accession>
<evidence type="ECO:0000259" key="2">
    <source>
        <dbReference type="Pfam" id="PF19314"/>
    </source>
</evidence>
<sequence>MIRRLRKLMPVAPPATALDDFTYHWKQLMNFYVNHLTNCKLPIEATNIPHHLDRLLDILFSEENALDSENPGPCLEYLLQHRLLDLLATLASAEAPPGMRFVCLFFLRRLLTRLQHPLLPHVSVYTPVQRLIALCNGSLASPTENEEIQFLVALCFLICKHPNLTYIMNNVRLPPQKPNALASSGSNKLETQQITYAPTRTRNNSNPLFEPLDTQAVTLINPDLHKCESRRKLSSKSSQCSLRSENSERDLFSIVDRQQSTNSDTIVMEHKRKISNYSNASLSSDEVDSASPQSSAYFKKTDCGSFLSANEMTCKYLKNSSNGSANSLEEIDSKLQDLRELQIQFKSDSPFTAASSELDKAEANFKFFENISKTTRSEFDSASDISTRNKSLQSPADTSLQIESSKCLLLDALISYLNSADNMVRVKACEGVMVLASLQDSRFARSVANSQLPFALSNRLEKLFNLIPAHVDPTEIDEVNVTWGLDSPLWTSENKFPGCRPVAAFFMWLDYCDQLTREAHAIVGEILAENIRVMFFQKILTPALSDHHVVLITALITKCLKEITSPYLNAEINYWLVGFHRDPELPGILPSPVVHQLIKNCYTDSDDLTLETLRLFEEMIERRHEHILHCLILTYLTSRGYYDNSAADSAIASWSDEEDEREKSRGTLDLSSKQNYSRTLAPSNIHRIINCFLTLLPRSLQSDLDANNYEQYMTDWEKQYSSILAECALLSWPLEAVTIDDTASSDSRPEADHCTPRFYPGPFLTMLFEKVTKIPSQKYEINLQLTVLVSRLALLPHPYVHEYLLNPLLPLTPGTPSLFGCLQQVVKHLASEVPKVPDYKRLLKDTRQKLLDDSVQSHMKENILLDSVVITEEFCKELAAIAYVKYHRSM</sequence>
<proteinExistence type="inferred from homology"/>